<sequence length="390" mass="43285">MIDLFEPRLPAARLHKSFRLILDDPACASVMRVIQSWSVGLVERSREGDKFIKEFQSTFNSAMWELYLNKALTELGFTADFSLAVPDFCVTAPDGYRFNIEAVISDRGAGAAPASPASLDAFKNRCALKLIGKLKDKAELFGGSQGKKRPYGSLSHVRDVPFVVAIAPFDSDYSLLQNNELINLVLFGIGEPSHDPGSFGEQARVAEIRTPSGAPVEMGIFTNDSFREISAVIFSTVGTFGKAVVESGVNKIIRSNRYRCIEKSAVGYDAAAWALGDRYFVSQKKLDYLKTLRWNFGREIAGSDIRICATALHAETHLDGLHIYYNPYAQCPLRPDVFQSGEITHNFYDTVKNEPAQFHPDGALVSRLLFEPDLQSLEHLLRTDGFLGQR</sequence>
<reference evidence="2" key="1">
    <citation type="journal article" date="2022" name="J Environ Chem Eng">
        <title>Biodegradation of petroleum oil using a constructed nonpathogenic and heavy metal-tolerant bacterial consortium isolated from marine sponges.</title>
        <authorList>
            <person name="Dechsakulwatana C."/>
            <person name="Rungsihiranrut A."/>
            <person name="Muangchinda C."/>
            <person name="Ningthoujam R."/>
            <person name="Klankeo P."/>
            <person name="Pinyakong O."/>
        </authorList>
    </citation>
    <scope>NUCLEOTIDE SEQUENCE [LARGE SCALE GENOMIC DNA]</scope>
    <source>
        <strain evidence="2">MO2-4</strain>
    </source>
</reference>
<evidence type="ECO:0000313" key="2">
    <source>
        <dbReference type="Proteomes" id="UP001185984"/>
    </source>
</evidence>
<dbReference type="Proteomes" id="UP001185984">
    <property type="component" value="Unassembled WGS sequence"/>
</dbReference>
<dbReference type="RefSeq" id="WP_317517862.1">
    <property type="nucleotide sequence ID" value="NZ_JAPTHD010000010.1"/>
</dbReference>
<organism evidence="1 2">
    <name type="scientific">Sphingobium naphthae</name>
    <dbReference type="NCBI Taxonomy" id="1886786"/>
    <lineage>
        <taxon>Bacteria</taxon>
        <taxon>Pseudomonadati</taxon>
        <taxon>Pseudomonadota</taxon>
        <taxon>Alphaproteobacteria</taxon>
        <taxon>Sphingomonadales</taxon>
        <taxon>Sphingomonadaceae</taxon>
        <taxon>Sphingobium</taxon>
    </lineage>
</organism>
<keyword evidence="2" id="KW-1185">Reference proteome</keyword>
<gene>
    <name evidence="1" type="ORF">O0R41_17225</name>
</gene>
<dbReference type="EMBL" id="JAPTHD010000010">
    <property type="protein sequence ID" value="MDV5825349.1"/>
    <property type="molecule type" value="Genomic_DNA"/>
</dbReference>
<evidence type="ECO:0000313" key="1">
    <source>
        <dbReference type="EMBL" id="MDV5825349.1"/>
    </source>
</evidence>
<comment type="caution">
    <text evidence="1">The sequence shown here is derived from an EMBL/GenBank/DDBJ whole genome shotgun (WGS) entry which is preliminary data.</text>
</comment>
<accession>A0ABU4A0V7</accession>
<evidence type="ECO:0008006" key="3">
    <source>
        <dbReference type="Google" id="ProtNLM"/>
    </source>
</evidence>
<proteinExistence type="predicted"/>
<name>A0ABU4A0V7_9SPHN</name>
<protein>
    <recommendedName>
        <fullName evidence="3">Glycosaminoglycan attachment site</fullName>
    </recommendedName>
</protein>